<accession>A0A2P1JXB1</accession>
<dbReference type="EMBL" id="MG962366">
    <property type="protein sequence ID" value="AVO24971.1"/>
    <property type="molecule type" value="Genomic_DNA"/>
</dbReference>
<dbReference type="KEGG" id="vg:64766283"/>
<keyword evidence="2" id="KW-1185">Reference proteome</keyword>
<organism evidence="1 2">
    <name type="scientific">Rhodococcus phage Finch</name>
    <dbReference type="NCBI Taxonomy" id="2094144"/>
    <lineage>
        <taxon>Viruses</taxon>
        <taxon>Duplodnaviria</taxon>
        <taxon>Heunggongvirae</taxon>
        <taxon>Uroviricota</taxon>
        <taxon>Caudoviricetes</taxon>
        <taxon>Finchvirus</taxon>
        <taxon>Finchvirus finch</taxon>
    </lineage>
</organism>
<dbReference type="RefSeq" id="YP_010059052.1">
    <property type="nucleotide sequence ID" value="NC_054724.1"/>
</dbReference>
<protein>
    <submittedName>
        <fullName evidence="1">Uncharacterized protein</fullName>
    </submittedName>
</protein>
<dbReference type="Proteomes" id="UP000241290">
    <property type="component" value="Genome"/>
</dbReference>
<gene>
    <name evidence="1" type="primary">30</name>
    <name evidence="1" type="ORF">SEA_FINCH_30</name>
</gene>
<reference evidence="2" key="1">
    <citation type="submission" date="2018-02" db="EMBL/GenBank/DDBJ databases">
        <authorList>
            <person name="Cohen D.B."/>
            <person name="Kent A.D."/>
        </authorList>
    </citation>
    <scope>NUCLEOTIDE SEQUENCE [LARGE SCALE GENOMIC DNA]</scope>
</reference>
<name>A0A2P1JXB1_9CAUD</name>
<sequence>MSAPISPRKVAIADADGVLDESFMPEYLTPESLEPPVDLVLVFENALA</sequence>
<proteinExistence type="predicted"/>
<dbReference type="GeneID" id="64766283"/>
<evidence type="ECO:0000313" key="2">
    <source>
        <dbReference type="Proteomes" id="UP000241290"/>
    </source>
</evidence>
<evidence type="ECO:0000313" key="1">
    <source>
        <dbReference type="EMBL" id="AVO24971.1"/>
    </source>
</evidence>